<gene>
    <name evidence="5" type="primary">20216381</name>
    <name evidence="4" type="ORF">HELRODRAFT_84764</name>
</gene>
<dbReference type="HOGENOM" id="CLU_101473_2_2_1"/>
<evidence type="ECO:0000313" key="6">
    <source>
        <dbReference type="Proteomes" id="UP000015101"/>
    </source>
</evidence>
<dbReference type="Pfam" id="PF05254">
    <property type="entry name" value="UPF0203"/>
    <property type="match status" value="1"/>
</dbReference>
<comment type="similarity">
    <text evidence="1">Belongs to the TRIAP1/MDM35 family.</text>
</comment>
<reference evidence="6" key="1">
    <citation type="submission" date="2012-12" db="EMBL/GenBank/DDBJ databases">
        <authorList>
            <person name="Hellsten U."/>
            <person name="Grimwood J."/>
            <person name="Chapman J.A."/>
            <person name="Shapiro H."/>
            <person name="Aerts A."/>
            <person name="Otillar R.P."/>
            <person name="Terry A.Y."/>
            <person name="Boore J.L."/>
            <person name="Simakov O."/>
            <person name="Marletaz F."/>
            <person name="Cho S.-J."/>
            <person name="Edsinger-Gonzales E."/>
            <person name="Havlak P."/>
            <person name="Kuo D.-H."/>
            <person name="Larsson T."/>
            <person name="Lv J."/>
            <person name="Arendt D."/>
            <person name="Savage R."/>
            <person name="Osoegawa K."/>
            <person name="de Jong P."/>
            <person name="Lindberg D.R."/>
            <person name="Seaver E.C."/>
            <person name="Weisblat D.A."/>
            <person name="Putnam N.H."/>
            <person name="Grigoriev I.V."/>
            <person name="Rokhsar D.S."/>
        </authorList>
    </citation>
    <scope>NUCLEOTIDE SEQUENCE</scope>
</reference>
<dbReference type="Proteomes" id="UP000015101">
    <property type="component" value="Unassembled WGS sequence"/>
</dbReference>
<dbReference type="CTD" id="20216381"/>
<dbReference type="AlphaFoldDB" id="T1G5N4"/>
<accession>T1G5N4</accession>
<comment type="catalytic activity">
    <reaction evidence="3">
        <text>a 1,2-diacyl-sn-glycero-3-phosphate(in) = a 1,2-diacyl-sn-glycero-3-phosphate(out)</text>
        <dbReference type="Rhea" id="RHEA:36435"/>
        <dbReference type="ChEBI" id="CHEBI:58608"/>
    </reaction>
</comment>
<dbReference type="EnsemblMetazoa" id="HelroT84764">
    <property type="protein sequence ID" value="HelroP84764"/>
    <property type="gene ID" value="HelroG84764"/>
</dbReference>
<dbReference type="FunCoup" id="T1G5N4">
    <property type="interactions" value="941"/>
</dbReference>
<dbReference type="STRING" id="6412.T1G5N4"/>
<organism evidence="5 6">
    <name type="scientific">Helobdella robusta</name>
    <name type="common">Californian leech</name>
    <dbReference type="NCBI Taxonomy" id="6412"/>
    <lineage>
        <taxon>Eukaryota</taxon>
        <taxon>Metazoa</taxon>
        <taxon>Spiralia</taxon>
        <taxon>Lophotrochozoa</taxon>
        <taxon>Annelida</taxon>
        <taxon>Clitellata</taxon>
        <taxon>Hirudinea</taxon>
        <taxon>Rhynchobdellida</taxon>
        <taxon>Glossiphoniidae</taxon>
        <taxon>Helobdella</taxon>
    </lineage>
</organism>
<evidence type="ECO:0000313" key="5">
    <source>
        <dbReference type="EnsemblMetazoa" id="HelroP84764"/>
    </source>
</evidence>
<keyword evidence="2" id="KW-1015">Disulfide bond</keyword>
<dbReference type="InParanoid" id="T1G5N4"/>
<dbReference type="RefSeq" id="XP_009023553.1">
    <property type="nucleotide sequence ID" value="XM_009025305.1"/>
</dbReference>
<evidence type="ECO:0000256" key="3">
    <source>
        <dbReference type="ARBA" id="ARBA00023706"/>
    </source>
</evidence>
<dbReference type="GeneID" id="20216381"/>
<evidence type="ECO:0000256" key="2">
    <source>
        <dbReference type="ARBA" id="ARBA00023157"/>
    </source>
</evidence>
<dbReference type="EMBL" id="AMQM01005976">
    <property type="status" value="NOT_ANNOTATED_CDS"/>
    <property type="molecule type" value="Genomic_DNA"/>
</dbReference>
<name>T1G5N4_HELRO</name>
<keyword evidence="6" id="KW-1185">Reference proteome</keyword>
<reference evidence="4 6" key="2">
    <citation type="journal article" date="2013" name="Nature">
        <title>Insights into bilaterian evolution from three spiralian genomes.</title>
        <authorList>
            <person name="Simakov O."/>
            <person name="Marletaz F."/>
            <person name="Cho S.J."/>
            <person name="Edsinger-Gonzales E."/>
            <person name="Havlak P."/>
            <person name="Hellsten U."/>
            <person name="Kuo D.H."/>
            <person name="Larsson T."/>
            <person name="Lv J."/>
            <person name="Arendt D."/>
            <person name="Savage R."/>
            <person name="Osoegawa K."/>
            <person name="de Jong P."/>
            <person name="Grimwood J."/>
            <person name="Chapman J.A."/>
            <person name="Shapiro H."/>
            <person name="Aerts A."/>
            <person name="Otillar R.P."/>
            <person name="Terry A.Y."/>
            <person name="Boore J.L."/>
            <person name="Grigoriev I.V."/>
            <person name="Lindberg D.R."/>
            <person name="Seaver E.C."/>
            <person name="Weisblat D.A."/>
            <person name="Putnam N.H."/>
            <person name="Rokhsar D.S."/>
        </authorList>
    </citation>
    <scope>NUCLEOTIDE SEQUENCE</scope>
</reference>
<dbReference type="eggNOG" id="KOG3481">
    <property type="taxonomic scope" value="Eukaryota"/>
</dbReference>
<dbReference type="GO" id="GO:0045332">
    <property type="term" value="P:phospholipid translocation"/>
    <property type="evidence" value="ECO:0000318"/>
    <property type="project" value="GO_Central"/>
</dbReference>
<dbReference type="InterPro" id="IPR007918">
    <property type="entry name" value="MDM35_apoptosis"/>
</dbReference>
<protein>
    <recommendedName>
        <fullName evidence="7">TP53-regulated inhibitor of apoptosis 1</fullName>
    </recommendedName>
</protein>
<dbReference type="OMA" id="ATMECVE"/>
<evidence type="ECO:0000256" key="1">
    <source>
        <dbReference type="ARBA" id="ARBA00006196"/>
    </source>
</evidence>
<proteinExistence type="inferred from homology"/>
<dbReference type="PANTHER" id="PTHR46403:SF1">
    <property type="entry name" value="TP53-REGULATED INHIBITOR OF APOPTOSIS 1"/>
    <property type="match status" value="1"/>
</dbReference>
<dbReference type="KEGG" id="hro:HELRODRAFT_84764"/>
<dbReference type="EMBL" id="KB097182">
    <property type="protein sequence ID" value="ESN98360.1"/>
    <property type="molecule type" value="Genomic_DNA"/>
</dbReference>
<dbReference type="GO" id="GO:0005634">
    <property type="term" value="C:nucleus"/>
    <property type="evidence" value="ECO:0000318"/>
    <property type="project" value="GO_Central"/>
</dbReference>
<dbReference type="GO" id="GO:0005758">
    <property type="term" value="C:mitochondrial intermembrane space"/>
    <property type="evidence" value="ECO:0000318"/>
    <property type="project" value="GO_Central"/>
</dbReference>
<dbReference type="GO" id="GO:0120009">
    <property type="term" value="P:intermembrane lipid transfer"/>
    <property type="evidence" value="ECO:0007669"/>
    <property type="project" value="GOC"/>
</dbReference>
<reference evidence="5" key="3">
    <citation type="submission" date="2015-06" db="UniProtKB">
        <authorList>
            <consortium name="EnsemblMetazoa"/>
        </authorList>
    </citation>
    <scope>IDENTIFICATION</scope>
</reference>
<sequence length="53" mass="6105">MNSVSQECQELKFSYDACFNKWFREHFLRGNSDASVCSEIFADYQKCVKVGTG</sequence>
<dbReference type="PANTHER" id="PTHR46403">
    <property type="entry name" value="TP53-REGULATED INHIBITOR OF APOPTOSIS 1"/>
    <property type="match status" value="1"/>
</dbReference>
<dbReference type="OrthoDB" id="19091at2759"/>
<evidence type="ECO:0000313" key="4">
    <source>
        <dbReference type="EMBL" id="ESN98360.1"/>
    </source>
</evidence>
<evidence type="ECO:0008006" key="7">
    <source>
        <dbReference type="Google" id="ProtNLM"/>
    </source>
</evidence>